<dbReference type="Proteomes" id="UP000198809">
    <property type="component" value="Unassembled WGS sequence"/>
</dbReference>
<feature type="domain" description="4Fe-4S ferredoxin-type" evidence="6">
    <location>
        <begin position="2"/>
        <end position="31"/>
    </location>
</feature>
<keyword evidence="2" id="KW-0479">Metal-binding</keyword>
<reference evidence="7 10" key="2">
    <citation type="submission" date="2021-06" db="EMBL/GenBank/DDBJ databases">
        <title>Whole genome sequence of Paenibacillus sophorae DSM23020 for comparative genomics.</title>
        <authorList>
            <person name="Kim M.-J."/>
            <person name="Lee G."/>
            <person name="Shin J.-H."/>
        </authorList>
    </citation>
    <scope>NUCLEOTIDE SEQUENCE [LARGE SCALE GENOMIC DNA]</scope>
    <source>
        <strain evidence="7 10">DSM 23020</strain>
    </source>
</reference>
<dbReference type="PANTHER" id="PTHR43673">
    <property type="entry name" value="NAD(P)H NITROREDUCTASE YDGI-RELATED"/>
    <property type="match status" value="1"/>
</dbReference>
<dbReference type="GO" id="GO:0051536">
    <property type="term" value="F:iron-sulfur cluster binding"/>
    <property type="evidence" value="ECO:0007669"/>
    <property type="project" value="UniProtKB-KW"/>
</dbReference>
<dbReference type="PROSITE" id="PS51379">
    <property type="entry name" value="4FE4S_FER_2"/>
    <property type="match status" value="2"/>
</dbReference>
<evidence type="ECO:0000313" key="10">
    <source>
        <dbReference type="Proteomes" id="UP000683429"/>
    </source>
</evidence>
<dbReference type="RefSeq" id="WP_051500646.1">
    <property type="nucleotide sequence ID" value="NZ_CP076607.1"/>
</dbReference>
<dbReference type="AlphaFoldDB" id="A0A1H8NPN0"/>
<evidence type="ECO:0000313" key="8">
    <source>
        <dbReference type="EMBL" id="SEO31333.1"/>
    </source>
</evidence>
<dbReference type="Pfam" id="PF13187">
    <property type="entry name" value="Fer4_9"/>
    <property type="match status" value="1"/>
</dbReference>
<dbReference type="SUPFAM" id="SSF54862">
    <property type="entry name" value="4Fe-4S ferredoxins"/>
    <property type="match status" value="1"/>
</dbReference>
<reference evidence="8 9" key="1">
    <citation type="submission" date="2016-10" db="EMBL/GenBank/DDBJ databases">
        <authorList>
            <person name="de Groot N.N."/>
        </authorList>
    </citation>
    <scope>NUCLEOTIDE SEQUENCE [LARGE SCALE GENOMIC DNA]</scope>
    <source>
        <strain evidence="8 9">CGMCC 1.10238</strain>
    </source>
</reference>
<evidence type="ECO:0000256" key="1">
    <source>
        <dbReference type="ARBA" id="ARBA00007118"/>
    </source>
</evidence>
<dbReference type="InterPro" id="IPR017900">
    <property type="entry name" value="4Fe4S_Fe_S_CS"/>
</dbReference>
<dbReference type="InterPro" id="IPR000415">
    <property type="entry name" value="Nitroreductase-like"/>
</dbReference>
<keyword evidence="10" id="KW-1185">Reference proteome</keyword>
<dbReference type="Gene3D" id="3.30.70.20">
    <property type="match status" value="1"/>
</dbReference>
<comment type="similarity">
    <text evidence="1">Belongs to the nitroreductase family.</text>
</comment>
<dbReference type="InterPro" id="IPR029479">
    <property type="entry name" value="Nitroreductase"/>
</dbReference>
<dbReference type="OrthoDB" id="9804603at2"/>
<keyword evidence="4" id="KW-0408">Iron</keyword>
<evidence type="ECO:0000256" key="4">
    <source>
        <dbReference type="ARBA" id="ARBA00023004"/>
    </source>
</evidence>
<organism evidence="8 9">
    <name type="scientific">Paenibacillus sophorae</name>
    <dbReference type="NCBI Taxonomy" id="1333845"/>
    <lineage>
        <taxon>Bacteria</taxon>
        <taxon>Bacillati</taxon>
        <taxon>Bacillota</taxon>
        <taxon>Bacilli</taxon>
        <taxon>Bacillales</taxon>
        <taxon>Paenibacillaceae</taxon>
        <taxon>Paenibacillus</taxon>
    </lineage>
</organism>
<dbReference type="PANTHER" id="PTHR43673:SF10">
    <property type="entry name" value="NADH DEHYDROGENASE_NAD(P)H NITROREDUCTASE XCC3605-RELATED"/>
    <property type="match status" value="1"/>
</dbReference>
<accession>A0A1H8NPN0</accession>
<keyword evidence="3" id="KW-0560">Oxidoreductase</keyword>
<protein>
    <submittedName>
        <fullName evidence="7 8">Nitroreductase</fullName>
    </submittedName>
</protein>
<evidence type="ECO:0000313" key="9">
    <source>
        <dbReference type="Proteomes" id="UP000198809"/>
    </source>
</evidence>
<dbReference type="Gene3D" id="3.40.109.10">
    <property type="entry name" value="NADH Oxidase"/>
    <property type="match status" value="1"/>
</dbReference>
<gene>
    <name evidence="7" type="ORF">KP014_21710</name>
    <name evidence="8" type="ORF">SAMN04487895_106341</name>
</gene>
<evidence type="ECO:0000259" key="6">
    <source>
        <dbReference type="PROSITE" id="PS51379"/>
    </source>
</evidence>
<dbReference type="PROSITE" id="PS00198">
    <property type="entry name" value="4FE4S_FER_1"/>
    <property type="match status" value="2"/>
</dbReference>
<evidence type="ECO:0000256" key="3">
    <source>
        <dbReference type="ARBA" id="ARBA00023002"/>
    </source>
</evidence>
<dbReference type="EMBL" id="CP076607">
    <property type="protein sequence ID" value="QWU14523.1"/>
    <property type="molecule type" value="Genomic_DNA"/>
</dbReference>
<dbReference type="Proteomes" id="UP000683429">
    <property type="component" value="Chromosome"/>
</dbReference>
<proteinExistence type="inferred from homology"/>
<dbReference type="Pfam" id="PF00881">
    <property type="entry name" value="Nitroreductase"/>
    <property type="match status" value="1"/>
</dbReference>
<dbReference type="STRING" id="1333845.SAMN04487895_106341"/>
<feature type="domain" description="4Fe-4S ferredoxin-type" evidence="6">
    <location>
        <begin position="32"/>
        <end position="61"/>
    </location>
</feature>
<dbReference type="EMBL" id="FODH01000006">
    <property type="protein sequence ID" value="SEO31333.1"/>
    <property type="molecule type" value="Genomic_DNA"/>
</dbReference>
<dbReference type="GO" id="GO:0016491">
    <property type="term" value="F:oxidoreductase activity"/>
    <property type="evidence" value="ECO:0007669"/>
    <property type="project" value="UniProtKB-KW"/>
</dbReference>
<evidence type="ECO:0000256" key="2">
    <source>
        <dbReference type="ARBA" id="ARBA00022723"/>
    </source>
</evidence>
<evidence type="ECO:0000313" key="7">
    <source>
        <dbReference type="EMBL" id="QWU14523.1"/>
    </source>
</evidence>
<keyword evidence="5" id="KW-0411">Iron-sulfur</keyword>
<dbReference type="SUPFAM" id="SSF55469">
    <property type="entry name" value="FMN-dependent nitroreductase-like"/>
    <property type="match status" value="1"/>
</dbReference>
<evidence type="ECO:0000256" key="5">
    <source>
        <dbReference type="ARBA" id="ARBA00023014"/>
    </source>
</evidence>
<dbReference type="CDD" id="cd02143">
    <property type="entry name" value="nitroreductase_FeS-like"/>
    <property type="match status" value="1"/>
</dbReference>
<name>A0A1H8NPN0_9BACL</name>
<dbReference type="GO" id="GO:0046872">
    <property type="term" value="F:metal ion binding"/>
    <property type="evidence" value="ECO:0007669"/>
    <property type="project" value="UniProtKB-KW"/>
</dbReference>
<dbReference type="InterPro" id="IPR017896">
    <property type="entry name" value="4Fe4S_Fe-S-bd"/>
</dbReference>
<sequence>MGLITIDQDECIQCKMCVNECPTYALTMGEQGPEATSPTACFECGHCVAVCPNEAIDHSLTPLAGQLPITEFSKFSAEEAERFLRSRRSIRSYKKTAVPREKLLQLVEIARFAPTGGNTQGISYVIVDDKETLRKASEMTIQSLENDPVLGMRYSAIVDAYREQGTDVILRDAPSLILTTAAKDFKNGRENSIFSLTYLELFAPSLGLGSCWAGGLEFCACAEDSPMLELFHIPEDKVITGAVMVGYPMYQYKRLVDRNPLDVAFFSNGKQKNNVPSPSISKNLEVR</sequence>